<evidence type="ECO:0000256" key="1">
    <source>
        <dbReference type="SAM" id="MobiDB-lite"/>
    </source>
</evidence>
<keyword evidence="3" id="KW-1185">Reference proteome</keyword>
<name>C0NG39_AJECG</name>
<gene>
    <name evidence="2" type="ORF">HCBG_01855</name>
</gene>
<reference evidence="2" key="1">
    <citation type="submission" date="2009-02" db="EMBL/GenBank/DDBJ databases">
        <title>The Genome Sequence of Ajellomyces capsulatus strain G186AR.</title>
        <authorList>
            <consortium name="The Broad Institute Genome Sequencing Platform"/>
            <person name="Champion M."/>
            <person name="Cuomo C."/>
            <person name="Ma L.-J."/>
            <person name="Henn M.R."/>
            <person name="Sil A."/>
            <person name="Goldman B."/>
            <person name="Young S.K."/>
            <person name="Kodira C.D."/>
            <person name="Zeng Q."/>
            <person name="Koehrsen M."/>
            <person name="Alvarado L."/>
            <person name="Berlin A."/>
            <person name="Borenstein D."/>
            <person name="Chen Z."/>
            <person name="Engels R."/>
            <person name="Freedman E."/>
            <person name="Gellesch M."/>
            <person name="Goldberg J."/>
            <person name="Griggs A."/>
            <person name="Gujja S."/>
            <person name="Heiman D."/>
            <person name="Hepburn T."/>
            <person name="Howarth C."/>
            <person name="Jen D."/>
            <person name="Larson L."/>
            <person name="Lewis B."/>
            <person name="Mehta T."/>
            <person name="Park D."/>
            <person name="Pearson M."/>
            <person name="Roberts A."/>
            <person name="Saif S."/>
            <person name="Shea T."/>
            <person name="Shenoy N."/>
            <person name="Sisk P."/>
            <person name="Stolte C."/>
            <person name="Sykes S."/>
            <person name="Walk T."/>
            <person name="White J."/>
            <person name="Yandava C."/>
            <person name="Klein B."/>
            <person name="McEwen J.G."/>
            <person name="Puccia R."/>
            <person name="Goldman G.H."/>
            <person name="Felipe M.S."/>
            <person name="Nino-Vega G."/>
            <person name="San-Blas G."/>
            <person name="Taylor J."/>
            <person name="Mendoza L."/>
            <person name="Galagan J."/>
            <person name="Nusbaum C."/>
            <person name="Birren B."/>
        </authorList>
    </citation>
    <scope>NUCLEOTIDE SEQUENCE</scope>
    <source>
        <strain evidence="2">G186AR</strain>
    </source>
</reference>
<proteinExistence type="predicted"/>
<dbReference type="HOGENOM" id="CLU_1844532_0_0_1"/>
<accession>C0NG39</accession>
<evidence type="ECO:0000313" key="2">
    <source>
        <dbReference type="EMBL" id="EEH10210.1"/>
    </source>
</evidence>
<evidence type="ECO:0000313" key="3">
    <source>
        <dbReference type="Proteomes" id="UP000001631"/>
    </source>
</evidence>
<organism evidence="2 3">
    <name type="scientific">Ajellomyces capsulatus (strain G186AR / H82 / ATCC MYA-2454 / RMSCC 2432)</name>
    <name type="common">Darling's disease fungus</name>
    <name type="synonym">Histoplasma capsulatum</name>
    <dbReference type="NCBI Taxonomy" id="447093"/>
    <lineage>
        <taxon>Eukaryota</taxon>
        <taxon>Fungi</taxon>
        <taxon>Dikarya</taxon>
        <taxon>Ascomycota</taxon>
        <taxon>Pezizomycotina</taxon>
        <taxon>Eurotiomycetes</taxon>
        <taxon>Eurotiomycetidae</taxon>
        <taxon>Onygenales</taxon>
        <taxon>Ajellomycetaceae</taxon>
        <taxon>Histoplasma</taxon>
    </lineage>
</organism>
<protein>
    <submittedName>
        <fullName evidence="2">Uncharacterized protein</fullName>
    </submittedName>
</protein>
<dbReference type="InParanoid" id="C0NG39"/>
<sequence>MKANPQPAFTANFRGNHHKNWEPVGYTVEKSLHFPFHSPPPDPRNKSFPSNFAEVACKTVFGRVKFLLVTSISTVCPVLAPKESEAIYYIEQVLAVFRAWKFNLKWLRDQRLANNDDGDHHHHHHHHDDDDASNYHPQM</sequence>
<dbReference type="AlphaFoldDB" id="C0NG39"/>
<dbReference type="Proteomes" id="UP000001631">
    <property type="component" value="Unassembled WGS sequence"/>
</dbReference>
<dbReference type="EMBL" id="GG663364">
    <property type="protein sequence ID" value="EEH10210.1"/>
    <property type="molecule type" value="Genomic_DNA"/>
</dbReference>
<feature type="region of interest" description="Disordered" evidence="1">
    <location>
        <begin position="118"/>
        <end position="139"/>
    </location>
</feature>
<dbReference type="GeneID" id="69034871"/>
<dbReference type="RefSeq" id="XP_045290690.1">
    <property type="nucleotide sequence ID" value="XM_045428904.1"/>
</dbReference>